<keyword evidence="1" id="KW-0175">Coiled coil</keyword>
<evidence type="ECO:0000256" key="2">
    <source>
        <dbReference type="SAM" id="MobiDB-lite"/>
    </source>
</evidence>
<dbReference type="EMBL" id="RCYR01000002">
    <property type="protein sequence ID" value="RYS81738.1"/>
    <property type="molecule type" value="Genomic_DNA"/>
</dbReference>
<dbReference type="RefSeq" id="WP_129794686.1">
    <property type="nucleotide sequence ID" value="NZ_JAKNFB010000005.1"/>
</dbReference>
<evidence type="ECO:0000256" key="1">
    <source>
        <dbReference type="SAM" id="Coils"/>
    </source>
</evidence>
<dbReference type="Proteomes" id="UP000292665">
    <property type="component" value="Unassembled WGS sequence"/>
</dbReference>
<comment type="caution">
    <text evidence="3">The sequence shown here is derived from an EMBL/GenBank/DDBJ whole genome shotgun (WGS) entry which is preliminary data.</text>
</comment>
<feature type="coiled-coil region" evidence="1">
    <location>
        <begin position="60"/>
        <end position="87"/>
    </location>
</feature>
<reference evidence="3 4" key="1">
    <citation type="journal article" date="2019" name="Science, e1252229">
        <title>Invertible promoters mediate bacterial phase variation, antibiotic resistance, and host adaptation in the gut.</title>
        <authorList>
            <person name="Jiang X."/>
            <person name="Hall A.B."/>
            <person name="Arthur T.D."/>
            <person name="Plichta D.R."/>
            <person name="Covington C.T."/>
            <person name="Poyet M."/>
            <person name="Crothers J."/>
            <person name="Moses P.L."/>
            <person name="Tolonen A.C."/>
            <person name="Vlamakis H."/>
            <person name="Alm E.J."/>
            <person name="Xavier R.J."/>
        </authorList>
    </citation>
    <scope>NUCLEOTIDE SEQUENCE [LARGE SCALE GENOMIC DNA]</scope>
    <source>
        <strain evidence="4">aa_0143</strain>
    </source>
</reference>
<dbReference type="AlphaFoldDB" id="A0A4Q5CB74"/>
<evidence type="ECO:0000313" key="3">
    <source>
        <dbReference type="EMBL" id="RYS81738.1"/>
    </source>
</evidence>
<feature type="compositionally biased region" description="Basic and acidic residues" evidence="2">
    <location>
        <begin position="1"/>
        <end position="15"/>
    </location>
</feature>
<protein>
    <submittedName>
        <fullName evidence="3">Uncharacterized protein</fullName>
    </submittedName>
</protein>
<organism evidence="3 4">
    <name type="scientific">[Ruminococcus] torques</name>
    <dbReference type="NCBI Taxonomy" id="33039"/>
    <lineage>
        <taxon>Bacteria</taxon>
        <taxon>Bacillati</taxon>
        <taxon>Bacillota</taxon>
        <taxon>Clostridia</taxon>
        <taxon>Lachnospirales</taxon>
        <taxon>Lachnospiraceae</taxon>
        <taxon>Mediterraneibacter</taxon>
    </lineage>
</organism>
<proteinExistence type="predicted"/>
<accession>A0A4Q5CB74</accession>
<name>A0A4Q5CB74_9FIRM</name>
<sequence length="112" mass="12635">MARKVKGSEVTDSSKKIRPALTPEARELQMISLAVDLAERQLLDGTASSQVITHYLKLGSSREKLERERLEEENNLLRAKVRAIDSTDEIKDLYKDAINAFRIYSGQGNDDD</sequence>
<evidence type="ECO:0000313" key="4">
    <source>
        <dbReference type="Proteomes" id="UP000292665"/>
    </source>
</evidence>
<gene>
    <name evidence="3" type="ORF">EAI93_02545</name>
</gene>
<feature type="region of interest" description="Disordered" evidence="2">
    <location>
        <begin position="1"/>
        <end position="21"/>
    </location>
</feature>